<dbReference type="SMART" id="SM00320">
    <property type="entry name" value="WD40"/>
    <property type="match status" value="4"/>
</dbReference>
<dbReference type="InterPro" id="IPR011047">
    <property type="entry name" value="Quinoprotein_ADH-like_sf"/>
</dbReference>
<accession>A0ABD6EJV6</accession>
<reference evidence="2 3" key="1">
    <citation type="submission" date="2024-08" db="EMBL/GenBank/DDBJ databases">
        <title>Gnathostoma spinigerum genome.</title>
        <authorList>
            <person name="Gonzalez-Bertolin B."/>
            <person name="Monzon S."/>
            <person name="Zaballos A."/>
            <person name="Jimenez P."/>
            <person name="Dekumyoy P."/>
            <person name="Varona S."/>
            <person name="Cuesta I."/>
            <person name="Sumanam S."/>
            <person name="Adisakwattana P."/>
            <person name="Gasser R.B."/>
            <person name="Hernandez-Gonzalez A."/>
            <person name="Young N.D."/>
            <person name="Perteguer M.J."/>
        </authorList>
    </citation>
    <scope>NUCLEOTIDE SEQUENCE [LARGE SCALE GENOMIC DNA]</scope>
    <source>
        <strain evidence="2">AL3</strain>
        <tissue evidence="2">Liver</tissue>
    </source>
</reference>
<dbReference type="InterPro" id="IPR015943">
    <property type="entry name" value="WD40/YVTN_repeat-like_dom_sf"/>
</dbReference>
<proteinExistence type="predicted"/>
<dbReference type="Gene3D" id="2.130.10.10">
    <property type="entry name" value="YVTN repeat-like/Quinoprotein amine dehydrogenase"/>
    <property type="match status" value="1"/>
</dbReference>
<dbReference type="PANTHER" id="PTHR19932">
    <property type="entry name" value="WD REPEAT AND HMG-BOX DNA BINDING PROTEIN"/>
    <property type="match status" value="1"/>
</dbReference>
<dbReference type="InterPro" id="IPR057646">
    <property type="entry name" value="WD40_WDHD1_1st"/>
</dbReference>
<dbReference type="Pfam" id="PF24817">
    <property type="entry name" value="WD40_WDHD1_1st"/>
    <property type="match status" value="1"/>
</dbReference>
<evidence type="ECO:0000259" key="1">
    <source>
        <dbReference type="Pfam" id="PF24817"/>
    </source>
</evidence>
<evidence type="ECO:0000313" key="2">
    <source>
        <dbReference type="EMBL" id="MFH4977629.1"/>
    </source>
</evidence>
<gene>
    <name evidence="2" type="ORF">AB6A40_004338</name>
</gene>
<dbReference type="InterPro" id="IPR001680">
    <property type="entry name" value="WD40_rpt"/>
</dbReference>
<dbReference type="SUPFAM" id="SSF50998">
    <property type="entry name" value="Quinoprotein alcohol dehydrogenase-like"/>
    <property type="match status" value="1"/>
</dbReference>
<dbReference type="PANTHER" id="PTHR19932:SF10">
    <property type="entry name" value="WD REPEAT AND HMG-BOX DNA-BINDING PROTEIN 1"/>
    <property type="match status" value="1"/>
</dbReference>
<keyword evidence="3" id="KW-1185">Reference proteome</keyword>
<sequence>MLMNVQSGEFSEPRLLHSPGFIQLCINVSPKSNEKSILSCGNDGDLWIWNSDELDDAEYDPRRISNRTHNAIAWTNSKVYIGYSSVDPRTGIEKPVVSEFLYDDFSSPTMLASFSLDVTSVDVSVSGGFVAAGALDHIVKIINPETLNYCRIECDGQILCVRIDPKEELLAVATTAGDVLLYPLQTNETTDSVCAAHICSRIPDIDVTRTRMQIVWSKQGEYLFVPAVGGVQVLSRTSLQLKSTLKSDSNPNGAYSVCCISMDGKHLAASDLSGTIVVWNTETENVLSISYYKRNGATKVISSMLWHPVLSGTLFFSDTEEHICSLKNCAKEIDKSTEPICHSRRAFMDDEDDEDTRQSVDIGAIKRSYGFDEEGRFSPEIINGPSVGVPVTNFIEKIEHYRPPTVPKPFVSGSSPSHLSQRYLVLIPYFI</sequence>
<name>A0ABD6EJV6_9BILA</name>
<organism evidence="2 3">
    <name type="scientific">Gnathostoma spinigerum</name>
    <dbReference type="NCBI Taxonomy" id="75299"/>
    <lineage>
        <taxon>Eukaryota</taxon>
        <taxon>Metazoa</taxon>
        <taxon>Ecdysozoa</taxon>
        <taxon>Nematoda</taxon>
        <taxon>Chromadorea</taxon>
        <taxon>Rhabditida</taxon>
        <taxon>Spirurina</taxon>
        <taxon>Gnathostomatomorpha</taxon>
        <taxon>Gnathostomatoidea</taxon>
        <taxon>Gnathostomatidae</taxon>
        <taxon>Gnathostoma</taxon>
    </lineage>
</organism>
<protein>
    <recommendedName>
        <fullName evidence="1">WDHD1 first WD40 domain-containing protein</fullName>
    </recommendedName>
</protein>
<dbReference type="Proteomes" id="UP001608902">
    <property type="component" value="Unassembled WGS sequence"/>
</dbReference>
<feature type="domain" description="WDHD1 first WD40" evidence="1">
    <location>
        <begin position="14"/>
        <end position="324"/>
    </location>
</feature>
<comment type="caution">
    <text evidence="2">The sequence shown here is derived from an EMBL/GenBank/DDBJ whole genome shotgun (WGS) entry which is preliminary data.</text>
</comment>
<dbReference type="EMBL" id="JBGFUD010002462">
    <property type="protein sequence ID" value="MFH4977629.1"/>
    <property type="molecule type" value="Genomic_DNA"/>
</dbReference>
<evidence type="ECO:0000313" key="3">
    <source>
        <dbReference type="Proteomes" id="UP001608902"/>
    </source>
</evidence>
<dbReference type="AlphaFoldDB" id="A0ABD6EJV6"/>